<dbReference type="Proteomes" id="UP000609531">
    <property type="component" value="Unassembled WGS sequence"/>
</dbReference>
<evidence type="ECO:0000313" key="1">
    <source>
        <dbReference type="EMBL" id="MBJ3775367.1"/>
    </source>
</evidence>
<proteinExistence type="predicted"/>
<reference evidence="1" key="1">
    <citation type="submission" date="2020-12" db="EMBL/GenBank/DDBJ databases">
        <title>Bacterial taxonomy.</title>
        <authorList>
            <person name="Pan X."/>
        </authorList>
    </citation>
    <scope>NUCLEOTIDE SEQUENCE</scope>
    <source>
        <strain evidence="1">B2012</strain>
    </source>
</reference>
<dbReference type="AlphaFoldDB" id="A0A934IKB5"/>
<keyword evidence="2" id="KW-1185">Reference proteome</keyword>
<organism evidence="1 2">
    <name type="scientific">Acuticoccus mangrovi</name>
    <dbReference type="NCBI Taxonomy" id="2796142"/>
    <lineage>
        <taxon>Bacteria</taxon>
        <taxon>Pseudomonadati</taxon>
        <taxon>Pseudomonadota</taxon>
        <taxon>Alphaproteobacteria</taxon>
        <taxon>Hyphomicrobiales</taxon>
        <taxon>Amorphaceae</taxon>
        <taxon>Acuticoccus</taxon>
    </lineage>
</organism>
<gene>
    <name evidence="1" type="ORF">JCR33_06695</name>
</gene>
<dbReference type="RefSeq" id="WP_198881274.1">
    <property type="nucleotide sequence ID" value="NZ_JAEKJA010000005.1"/>
</dbReference>
<sequence length="161" mass="17729">MPLLSAFDVEPMIDGRQSPAAMKVRRGVARLLRDLGAAVVPEVTLSSGRRADLVALNGRGEIWIVEIKSSLADFRADTKWPHYRTACDRLFFASLPEVGDIFPVEVGLIMTDGYAAEIVREAPLDRLATAARRALTLRIAQTAARRLHELEDPSPRLSVPL</sequence>
<dbReference type="Pfam" id="PF06319">
    <property type="entry name" value="MmcB-like"/>
    <property type="match status" value="1"/>
</dbReference>
<dbReference type="EMBL" id="JAEKJA010000005">
    <property type="protein sequence ID" value="MBJ3775367.1"/>
    <property type="molecule type" value="Genomic_DNA"/>
</dbReference>
<name>A0A934IKB5_9HYPH</name>
<accession>A0A934IKB5</accession>
<protein>
    <submittedName>
        <fullName evidence="1">MmcB family DNA repair protein</fullName>
    </submittedName>
</protein>
<comment type="caution">
    <text evidence="1">The sequence shown here is derived from an EMBL/GenBank/DDBJ whole genome shotgun (WGS) entry which is preliminary data.</text>
</comment>
<dbReference type="InterPro" id="IPR009394">
    <property type="entry name" value="MmcB-like"/>
</dbReference>
<dbReference type="PIRSF" id="PIRSF031796">
    <property type="entry name" value="UPC031796"/>
    <property type="match status" value="1"/>
</dbReference>
<evidence type="ECO:0000313" key="2">
    <source>
        <dbReference type="Proteomes" id="UP000609531"/>
    </source>
</evidence>